<dbReference type="CDD" id="cd06558">
    <property type="entry name" value="crotonase-like"/>
    <property type="match status" value="1"/>
</dbReference>
<dbReference type="PANTHER" id="PTHR11941:SF54">
    <property type="entry name" value="ENOYL-COA HYDRATASE, MITOCHONDRIAL"/>
    <property type="match status" value="1"/>
</dbReference>
<dbReference type="OrthoDB" id="7257009at2"/>
<keyword evidence="2" id="KW-0456">Lyase</keyword>
<dbReference type="EMBL" id="CP039865">
    <property type="protein sequence ID" value="QCK85933.1"/>
    <property type="molecule type" value="Genomic_DNA"/>
</dbReference>
<evidence type="ECO:0000313" key="4">
    <source>
        <dbReference type="Proteomes" id="UP000298588"/>
    </source>
</evidence>
<dbReference type="RefSeq" id="WP_137099265.1">
    <property type="nucleotide sequence ID" value="NZ_CP039865.1"/>
</dbReference>
<dbReference type="SUPFAM" id="SSF52096">
    <property type="entry name" value="ClpP/crotonase"/>
    <property type="match status" value="1"/>
</dbReference>
<dbReference type="KEGG" id="paqt:E8L99_09250"/>
<dbReference type="Proteomes" id="UP000298588">
    <property type="component" value="Chromosome"/>
</dbReference>
<dbReference type="GO" id="GO:0016829">
    <property type="term" value="F:lyase activity"/>
    <property type="evidence" value="ECO:0007669"/>
    <property type="project" value="UniProtKB-KW"/>
</dbReference>
<dbReference type="Gene3D" id="1.10.12.10">
    <property type="entry name" value="Lyase 2-enoyl-coa Hydratase, Chain A, domain 2"/>
    <property type="match status" value="1"/>
</dbReference>
<dbReference type="InterPro" id="IPR029045">
    <property type="entry name" value="ClpP/crotonase-like_dom_sf"/>
</dbReference>
<dbReference type="InterPro" id="IPR014748">
    <property type="entry name" value="Enoyl-CoA_hydra_C"/>
</dbReference>
<proteinExistence type="inferred from homology"/>
<protein>
    <submittedName>
        <fullName evidence="3">Carnitinyl-CoA dehydratase</fullName>
    </submittedName>
</protein>
<dbReference type="InterPro" id="IPR001753">
    <property type="entry name" value="Enoyl-CoA_hydra/iso"/>
</dbReference>
<name>A0A4D7QJ67_9HYPH</name>
<comment type="similarity">
    <text evidence="1">Belongs to the enoyl-CoA hydratase/isomerase family.</text>
</comment>
<accession>A0A4D7QJ67</accession>
<keyword evidence="4" id="KW-1185">Reference proteome</keyword>
<dbReference type="PANTHER" id="PTHR11941">
    <property type="entry name" value="ENOYL-COA HYDRATASE-RELATED"/>
    <property type="match status" value="1"/>
</dbReference>
<sequence>MSAQPSRVRIEAKGPVLEITFDHPPAHAFNEQASQDLDAALTRLNDTPELRCAIVTATGDRMFSAGWDLKAVAAGETSENFGPNGFMGLKRTDLIKPVIAAVNGLAVGGGFEFSLMATLVICAPHVEFALPELQRGFIPEAGGLWRAHRRLPVNIASELLLTGRRLSAEEGLRLGFVNRIVPRDQLMDEARAIAAQIVSCAPLAVEALLEITREVEALSDAEAFAVLKRGLPAHKRMRASDDFLEGPRAFAEKRPPRWTGK</sequence>
<reference evidence="3 4" key="1">
    <citation type="submission" date="2019-04" db="EMBL/GenBank/DDBJ databases">
        <title>Phreatobacter aquaticus sp. nov.</title>
        <authorList>
            <person name="Choi A."/>
            <person name="Baek K."/>
        </authorList>
    </citation>
    <scope>NUCLEOTIDE SEQUENCE [LARGE SCALE GENOMIC DNA]</scope>
    <source>
        <strain evidence="3 4">NMCR1094</strain>
    </source>
</reference>
<dbReference type="AlphaFoldDB" id="A0A4D7QJ67"/>
<dbReference type="Gene3D" id="3.90.226.10">
    <property type="entry name" value="2-enoyl-CoA Hydratase, Chain A, domain 1"/>
    <property type="match status" value="1"/>
</dbReference>
<dbReference type="Pfam" id="PF00378">
    <property type="entry name" value="ECH_1"/>
    <property type="match status" value="1"/>
</dbReference>
<gene>
    <name evidence="3" type="ORF">E8L99_09250</name>
</gene>
<organism evidence="3 4">
    <name type="scientific">Phreatobacter aquaticus</name>
    <dbReference type="NCBI Taxonomy" id="2570229"/>
    <lineage>
        <taxon>Bacteria</taxon>
        <taxon>Pseudomonadati</taxon>
        <taxon>Pseudomonadota</taxon>
        <taxon>Alphaproteobacteria</taxon>
        <taxon>Hyphomicrobiales</taxon>
        <taxon>Phreatobacteraceae</taxon>
        <taxon>Phreatobacter</taxon>
    </lineage>
</organism>
<dbReference type="GO" id="GO:0006635">
    <property type="term" value="P:fatty acid beta-oxidation"/>
    <property type="evidence" value="ECO:0007669"/>
    <property type="project" value="TreeGrafter"/>
</dbReference>
<evidence type="ECO:0000256" key="1">
    <source>
        <dbReference type="ARBA" id="ARBA00005254"/>
    </source>
</evidence>
<evidence type="ECO:0000256" key="2">
    <source>
        <dbReference type="ARBA" id="ARBA00023239"/>
    </source>
</evidence>
<evidence type="ECO:0000313" key="3">
    <source>
        <dbReference type="EMBL" id="QCK85933.1"/>
    </source>
</evidence>